<organism evidence="2 3">
    <name type="scientific">Flavonifractor plautii 1_3_50AFAA</name>
    <dbReference type="NCBI Taxonomy" id="742738"/>
    <lineage>
        <taxon>Bacteria</taxon>
        <taxon>Bacillati</taxon>
        <taxon>Bacillota</taxon>
        <taxon>Clostridia</taxon>
        <taxon>Eubacteriales</taxon>
        <taxon>Oscillospiraceae</taxon>
        <taxon>Flavonifractor</taxon>
    </lineage>
</organism>
<dbReference type="InterPro" id="IPR024203">
    <property type="entry name" value="Deoxy-glucuronate_isom_IolB"/>
</dbReference>
<comment type="caution">
    <text evidence="2">The sequence shown here is derived from an EMBL/GenBank/DDBJ whole genome shotgun (WGS) entry which is preliminary data.</text>
</comment>
<dbReference type="AlphaFoldDB" id="A0A096DB18"/>
<proteinExistence type="predicted"/>
<dbReference type="Gene3D" id="2.60.120.10">
    <property type="entry name" value="Jelly Rolls"/>
    <property type="match status" value="2"/>
</dbReference>
<dbReference type="InterPro" id="IPR011051">
    <property type="entry name" value="RmlC_Cupin_sf"/>
</dbReference>
<dbReference type="RefSeq" id="WP_044941801.1">
    <property type="nucleotide sequence ID" value="NZ_KN174164.1"/>
</dbReference>
<dbReference type="Pfam" id="PF04962">
    <property type="entry name" value="KduI"/>
    <property type="match status" value="1"/>
</dbReference>
<dbReference type="PIRSF" id="PIRSF036628">
    <property type="entry name" value="IolB"/>
    <property type="match status" value="1"/>
</dbReference>
<dbReference type="SUPFAM" id="SSF51182">
    <property type="entry name" value="RmlC-like cupins"/>
    <property type="match status" value="1"/>
</dbReference>
<evidence type="ECO:0008006" key="4">
    <source>
        <dbReference type="Google" id="ProtNLM"/>
    </source>
</evidence>
<dbReference type="GO" id="GO:0019310">
    <property type="term" value="P:inositol catabolic process"/>
    <property type="evidence" value="ECO:0007669"/>
    <property type="project" value="InterPro"/>
</dbReference>
<reference evidence="2 3" key="1">
    <citation type="submission" date="2011-08" db="EMBL/GenBank/DDBJ databases">
        <title>The Genome Sequence of Clostridium orbiscindens 1_3_50AFAA.</title>
        <authorList>
            <consortium name="The Broad Institute Genome Sequencing Platform"/>
            <person name="Earl A."/>
            <person name="Ward D."/>
            <person name="Feldgarden M."/>
            <person name="Gevers D."/>
            <person name="Daigneault M."/>
            <person name="Strauss J."/>
            <person name="Allen-Vercoe E."/>
            <person name="Young S.K."/>
            <person name="Zeng Q."/>
            <person name="Gargeya S."/>
            <person name="Fitzgerald M."/>
            <person name="Haas B."/>
            <person name="Abouelleil A."/>
            <person name="Alvarado L."/>
            <person name="Arachchi H.M."/>
            <person name="Berlin A."/>
            <person name="Brown A."/>
            <person name="Chapman S.B."/>
            <person name="Chen Z."/>
            <person name="Dunbar C."/>
            <person name="Freedman E."/>
            <person name="Gearin G."/>
            <person name="Gellesch M."/>
            <person name="Goldberg J."/>
            <person name="Griggs A."/>
            <person name="Gujja S."/>
            <person name="Heiman D."/>
            <person name="Howarth C."/>
            <person name="Larson L."/>
            <person name="Lui A."/>
            <person name="MacDonald P.J.P."/>
            <person name="Montmayeur A."/>
            <person name="Murphy C."/>
            <person name="Neiman D."/>
            <person name="Pearson M."/>
            <person name="Priest M."/>
            <person name="Roberts A."/>
            <person name="Saif S."/>
            <person name="Shea T."/>
            <person name="Shenoy N."/>
            <person name="Sisk P."/>
            <person name="Stolte C."/>
            <person name="Sykes S."/>
            <person name="Wortman J."/>
            <person name="Nusbaum C."/>
            <person name="Birren B."/>
        </authorList>
    </citation>
    <scope>NUCLEOTIDE SEQUENCE [LARGE SCALE GENOMIC DNA]</scope>
    <source>
        <strain evidence="2 3">1_3_50AFAA</strain>
    </source>
</reference>
<evidence type="ECO:0000256" key="1">
    <source>
        <dbReference type="ARBA" id="ARBA00023235"/>
    </source>
</evidence>
<dbReference type="eggNOG" id="COG3718">
    <property type="taxonomic scope" value="Bacteria"/>
</dbReference>
<protein>
    <recommendedName>
        <fullName evidence="4">Myo-inositol catabolism protein IolB</fullName>
    </recommendedName>
</protein>
<accession>A0A096DB18</accession>
<dbReference type="PANTHER" id="PTHR39193">
    <property type="entry name" value="5-DEOXY-GLUCURONATE ISOMERASE"/>
    <property type="match status" value="1"/>
</dbReference>
<dbReference type="PATRIC" id="fig|742738.3.peg.2669"/>
<dbReference type="InterPro" id="IPR014710">
    <property type="entry name" value="RmlC-like_jellyroll"/>
</dbReference>
<gene>
    <name evidence="2" type="ORF">HMPREF9460_02603</name>
</gene>
<name>A0A096DB18_FLAPL</name>
<keyword evidence="3" id="KW-1185">Reference proteome</keyword>
<dbReference type="EMBL" id="ADLO01000081">
    <property type="protein sequence ID" value="KGF54719.1"/>
    <property type="molecule type" value="Genomic_DNA"/>
</dbReference>
<evidence type="ECO:0000313" key="2">
    <source>
        <dbReference type="EMBL" id="KGF54719.1"/>
    </source>
</evidence>
<dbReference type="HOGENOM" id="CLU_084771_0_0_9"/>
<dbReference type="Proteomes" id="UP000029585">
    <property type="component" value="Unassembled WGS sequence"/>
</dbReference>
<evidence type="ECO:0000313" key="3">
    <source>
        <dbReference type="Proteomes" id="UP000029585"/>
    </source>
</evidence>
<sequence length="262" mass="29778">MKLTNSGFQRGYNPIVVEGDASDMNMDFGELLMEKGDTVSYNEPKECIYVLVTGKVTFRWADKEETVERKSCFHEDPILLHVPQNTAVELMCQSDKAEVSIQRTTNPKHFEPKLMKGEDLLCGSELRGAGLMNEASTRIVRTFLDRSNCPETNFFIGEVVSYPGKWSSFPPHTHVEPEIYFYKFLPENGYGYAEVGDTVYKVHHNDATCMAHGVTHSQATAPGYAEYYIWAIRLRDNDPMVTTVVPEHAWVAEKDAKYFPEI</sequence>
<dbReference type="GO" id="GO:0008880">
    <property type="term" value="F:glucuronate isomerase activity"/>
    <property type="evidence" value="ECO:0007669"/>
    <property type="project" value="InterPro"/>
</dbReference>
<dbReference type="InterPro" id="IPR021120">
    <property type="entry name" value="KduI/IolB_isomerase"/>
</dbReference>
<keyword evidence="1" id="KW-0413">Isomerase</keyword>
<dbReference type="PANTHER" id="PTHR39193:SF1">
    <property type="entry name" value="5-DEOXY-GLUCURONATE ISOMERASE"/>
    <property type="match status" value="1"/>
</dbReference>